<evidence type="ECO:0000256" key="5">
    <source>
        <dbReference type="ARBA" id="ARBA00022909"/>
    </source>
</evidence>
<feature type="domain" description="Dihydroneopterin aldolase/epimerase" evidence="8">
    <location>
        <begin position="140"/>
        <end position="244"/>
    </location>
</feature>
<dbReference type="Gene3D" id="3.30.1130.10">
    <property type="match status" value="2"/>
</dbReference>
<evidence type="ECO:0000259" key="8">
    <source>
        <dbReference type="SMART" id="SM00905"/>
    </source>
</evidence>
<name>A0A8H7U202_9APHY</name>
<organism evidence="9 10">
    <name type="scientific">Rhodonia placenta</name>
    <dbReference type="NCBI Taxonomy" id="104341"/>
    <lineage>
        <taxon>Eukaryota</taxon>
        <taxon>Fungi</taxon>
        <taxon>Dikarya</taxon>
        <taxon>Basidiomycota</taxon>
        <taxon>Agaricomycotina</taxon>
        <taxon>Agaricomycetes</taxon>
        <taxon>Polyporales</taxon>
        <taxon>Adustoporiaceae</taxon>
        <taxon>Rhodonia</taxon>
    </lineage>
</organism>
<evidence type="ECO:0000313" key="10">
    <source>
        <dbReference type="Proteomes" id="UP000639403"/>
    </source>
</evidence>
<dbReference type="InterPro" id="IPR043133">
    <property type="entry name" value="GTP-CH-I_C/QueF"/>
</dbReference>
<evidence type="ECO:0000256" key="4">
    <source>
        <dbReference type="ARBA" id="ARBA00013043"/>
    </source>
</evidence>
<evidence type="ECO:0000256" key="6">
    <source>
        <dbReference type="ARBA" id="ARBA00023239"/>
    </source>
</evidence>
<dbReference type="InterPro" id="IPR006157">
    <property type="entry name" value="FolB_dom"/>
</dbReference>
<comment type="pathway">
    <text evidence="2">Cofactor biosynthesis; tetrahydrofolate biosynthesis; 2-amino-4-hydroxy-6-hydroxymethyl-7,8-dihydropteridine diphosphate from 7,8-dihydroneopterin triphosphate: step 3/4.</text>
</comment>
<accession>A0A8H7U202</accession>
<dbReference type="GO" id="GO:0046656">
    <property type="term" value="P:folic acid biosynthetic process"/>
    <property type="evidence" value="ECO:0007669"/>
    <property type="project" value="UniProtKB-KW"/>
</dbReference>
<reference evidence="9" key="2">
    <citation type="journal article" name="Front. Microbiol.">
        <title>Degradative Capacity of Two Strains of Rhodonia placenta: From Phenotype to Genotype.</title>
        <authorList>
            <person name="Kolle M."/>
            <person name="Horta M.A.C."/>
            <person name="Nowrousian M."/>
            <person name="Ohm R.A."/>
            <person name="Benz J.P."/>
            <person name="Pilgard A."/>
        </authorList>
    </citation>
    <scope>NUCLEOTIDE SEQUENCE</scope>
    <source>
        <strain evidence="9">FPRL280</strain>
    </source>
</reference>
<dbReference type="SMART" id="SM00905">
    <property type="entry name" value="FolB"/>
    <property type="match status" value="2"/>
</dbReference>
<dbReference type="PANTHER" id="PTHR42844">
    <property type="entry name" value="DIHYDRONEOPTERIN ALDOLASE 1-RELATED"/>
    <property type="match status" value="1"/>
</dbReference>
<dbReference type="Proteomes" id="UP000639403">
    <property type="component" value="Unassembled WGS sequence"/>
</dbReference>
<dbReference type="GO" id="GO:0005737">
    <property type="term" value="C:cytoplasm"/>
    <property type="evidence" value="ECO:0007669"/>
    <property type="project" value="TreeGrafter"/>
</dbReference>
<evidence type="ECO:0000256" key="3">
    <source>
        <dbReference type="ARBA" id="ARBA00005708"/>
    </source>
</evidence>
<feature type="domain" description="Dihydroneopterin aldolase/epimerase" evidence="8">
    <location>
        <begin position="4"/>
        <end position="119"/>
    </location>
</feature>
<sequence>MDVVYVEAIELSATIGSDWWGRVRPQPISVSVYLHLKPSHLDIAGTTDDVADSIHYGHLCKSITALAQDPQASFASAHDLARQVAEAAISFAGDVVTYVRVIIGSSKLIPLALTFELEMVVHNLPPSASESASPAGNVRARVNGLTLATIIGVNPPEREAKQRVITNITIVEKDNATRSPDYPRLISQIAKDIEASSYLTLEKFVYEIVRTACLSSQAVDTVTVHAEKPSALSFASVSGVQITRPRDAFIGEGHIPNLCALPELMRTQSTIA</sequence>
<dbReference type="AlphaFoldDB" id="A0A8H7U202"/>
<gene>
    <name evidence="9" type="ORF">IEO21_04995</name>
</gene>
<dbReference type="EMBL" id="JADOXO010000083">
    <property type="protein sequence ID" value="KAF9814632.1"/>
    <property type="molecule type" value="Genomic_DNA"/>
</dbReference>
<evidence type="ECO:0000256" key="2">
    <source>
        <dbReference type="ARBA" id="ARBA00005013"/>
    </source>
</evidence>
<evidence type="ECO:0000313" key="9">
    <source>
        <dbReference type="EMBL" id="KAF9814632.1"/>
    </source>
</evidence>
<evidence type="ECO:0000256" key="1">
    <source>
        <dbReference type="ARBA" id="ARBA00001353"/>
    </source>
</evidence>
<keyword evidence="6" id="KW-0456">Lyase</keyword>
<protein>
    <recommendedName>
        <fullName evidence="4">dihydroneopterin aldolase</fullName>
        <ecNumber evidence="4">4.1.2.25</ecNumber>
    </recommendedName>
    <alternativeName>
        <fullName evidence="7">7,8-dihydroneopterin aldolase</fullName>
    </alternativeName>
</protein>
<dbReference type="PANTHER" id="PTHR42844:SF1">
    <property type="entry name" value="DIHYDRONEOPTERIN ALDOLASE 1-RELATED"/>
    <property type="match status" value="1"/>
</dbReference>
<reference evidence="9" key="1">
    <citation type="submission" date="2020-11" db="EMBL/GenBank/DDBJ databases">
        <authorList>
            <person name="Koelle M."/>
            <person name="Horta M.A.C."/>
            <person name="Nowrousian M."/>
            <person name="Ohm R.A."/>
            <person name="Benz P."/>
            <person name="Pilgard A."/>
        </authorList>
    </citation>
    <scope>NUCLEOTIDE SEQUENCE</scope>
    <source>
        <strain evidence="9">FPRL280</strain>
    </source>
</reference>
<keyword evidence="5" id="KW-0289">Folate biosynthesis</keyword>
<dbReference type="Pfam" id="PF02152">
    <property type="entry name" value="FolB"/>
    <property type="match status" value="2"/>
</dbReference>
<evidence type="ECO:0000256" key="7">
    <source>
        <dbReference type="ARBA" id="ARBA00032903"/>
    </source>
</evidence>
<dbReference type="SUPFAM" id="SSF55620">
    <property type="entry name" value="Tetrahydrobiopterin biosynthesis enzymes-like"/>
    <property type="match status" value="2"/>
</dbReference>
<proteinExistence type="inferred from homology"/>
<dbReference type="InterPro" id="IPR006156">
    <property type="entry name" value="Dihydroneopterin_aldolase"/>
</dbReference>
<comment type="caution">
    <text evidence="9">The sequence shown here is derived from an EMBL/GenBank/DDBJ whole genome shotgun (WGS) entry which is preliminary data.</text>
</comment>
<dbReference type="GO" id="GO:0004150">
    <property type="term" value="F:dihydroneopterin aldolase activity"/>
    <property type="evidence" value="ECO:0007669"/>
    <property type="project" value="UniProtKB-EC"/>
</dbReference>
<comment type="catalytic activity">
    <reaction evidence="1">
        <text>7,8-dihydroneopterin = 6-hydroxymethyl-7,8-dihydropterin + glycolaldehyde</text>
        <dbReference type="Rhea" id="RHEA:10540"/>
        <dbReference type="ChEBI" id="CHEBI:17001"/>
        <dbReference type="ChEBI" id="CHEBI:17071"/>
        <dbReference type="ChEBI" id="CHEBI:44841"/>
        <dbReference type="EC" id="4.1.2.25"/>
    </reaction>
</comment>
<dbReference type="NCBIfam" id="TIGR00526">
    <property type="entry name" value="folB_dom"/>
    <property type="match status" value="2"/>
</dbReference>
<comment type="similarity">
    <text evidence="3">Belongs to the DHNA family.</text>
</comment>
<dbReference type="EC" id="4.1.2.25" evidence="4"/>